<dbReference type="GO" id="GO:0016788">
    <property type="term" value="F:hydrolase activity, acting on ester bonds"/>
    <property type="evidence" value="ECO:0007669"/>
    <property type="project" value="InterPro"/>
</dbReference>
<proteinExistence type="predicted"/>
<dbReference type="InterPro" id="IPR007312">
    <property type="entry name" value="Phosphoesterase"/>
</dbReference>
<evidence type="ECO:0000256" key="1">
    <source>
        <dbReference type="ARBA" id="ARBA00022801"/>
    </source>
</evidence>
<dbReference type="Proteomes" id="UP000193642">
    <property type="component" value="Unassembled WGS sequence"/>
</dbReference>
<dbReference type="AlphaFoldDB" id="A0A1Y2CR29"/>
<gene>
    <name evidence="2" type="ORF">BCR33DRAFT_583788</name>
</gene>
<keyword evidence="1" id="KW-0378">Hydrolase</keyword>
<dbReference type="OrthoDB" id="5135119at2759"/>
<evidence type="ECO:0000313" key="2">
    <source>
        <dbReference type="EMBL" id="ORY49500.1"/>
    </source>
</evidence>
<reference evidence="2 3" key="1">
    <citation type="submission" date="2016-07" db="EMBL/GenBank/DDBJ databases">
        <title>Pervasive Adenine N6-methylation of Active Genes in Fungi.</title>
        <authorList>
            <consortium name="DOE Joint Genome Institute"/>
            <person name="Mondo S.J."/>
            <person name="Dannebaum R.O."/>
            <person name="Kuo R.C."/>
            <person name="Labutti K."/>
            <person name="Haridas S."/>
            <person name="Kuo A."/>
            <person name="Salamov A."/>
            <person name="Ahrendt S.R."/>
            <person name="Lipzen A."/>
            <person name="Sullivan W."/>
            <person name="Andreopoulos W.B."/>
            <person name="Clum A."/>
            <person name="Lindquist E."/>
            <person name="Daum C."/>
            <person name="Ramamoorthy G.K."/>
            <person name="Gryganskyi A."/>
            <person name="Culley D."/>
            <person name="Magnuson J.K."/>
            <person name="James T.Y."/>
            <person name="O'Malley M.A."/>
            <person name="Stajich J.E."/>
            <person name="Spatafora J.W."/>
            <person name="Visel A."/>
            <person name="Grigoriev I.V."/>
        </authorList>
    </citation>
    <scope>NUCLEOTIDE SEQUENCE [LARGE SCALE GENOMIC DNA]</scope>
    <source>
        <strain evidence="2 3">JEL800</strain>
    </source>
</reference>
<dbReference type="Gene3D" id="3.40.720.10">
    <property type="entry name" value="Alkaline Phosphatase, subunit A"/>
    <property type="match status" value="1"/>
</dbReference>
<name>A0A1Y2CR29_9FUNG</name>
<comment type="caution">
    <text evidence="2">The sequence shown here is derived from an EMBL/GenBank/DDBJ whole genome shotgun (WGS) entry which is preliminary data.</text>
</comment>
<evidence type="ECO:0000313" key="3">
    <source>
        <dbReference type="Proteomes" id="UP000193642"/>
    </source>
</evidence>
<keyword evidence="3" id="KW-1185">Reference proteome</keyword>
<accession>A0A1Y2CR29</accession>
<dbReference type="InterPro" id="IPR017850">
    <property type="entry name" value="Alkaline_phosphatase_core_sf"/>
</dbReference>
<organism evidence="2 3">
    <name type="scientific">Rhizoclosmatium globosum</name>
    <dbReference type="NCBI Taxonomy" id="329046"/>
    <lineage>
        <taxon>Eukaryota</taxon>
        <taxon>Fungi</taxon>
        <taxon>Fungi incertae sedis</taxon>
        <taxon>Chytridiomycota</taxon>
        <taxon>Chytridiomycota incertae sedis</taxon>
        <taxon>Chytridiomycetes</taxon>
        <taxon>Chytridiales</taxon>
        <taxon>Chytriomycetaceae</taxon>
        <taxon>Rhizoclosmatium</taxon>
    </lineage>
</organism>
<sequence>MKFLWDGADESVSDDWIVFTTGDSPTESNIIEGSWQYTYGGATKLSKAATATGSVYIKVPAALGRYTAFYCLGNGFNCPSSTTVDVTAPQVTCRANGGTASPIKHVITILSENHSFNSYFGRYCKAAPGSKPTCNNGPDCCEGVPSTLGGQNAFLLDDSFNLAFDPCHSYSCEVCEITNNMQGFFTGCSGSNPKNFAMADGSSQSASKYWQWASQYSMSDRHFQSAVGASSQNDMYFARGAFVFLDNQYVPNLPASPLATVGT</sequence>
<dbReference type="Pfam" id="PF04185">
    <property type="entry name" value="Phosphoesterase"/>
    <property type="match status" value="1"/>
</dbReference>
<protein>
    <submittedName>
        <fullName evidence="2">Uncharacterized protein</fullName>
    </submittedName>
</protein>
<dbReference type="EMBL" id="MCGO01000009">
    <property type="protein sequence ID" value="ORY49500.1"/>
    <property type="molecule type" value="Genomic_DNA"/>
</dbReference>